<keyword evidence="13" id="KW-1185">Reference proteome</keyword>
<gene>
    <name evidence="10 12" type="primary">nadD</name>
    <name evidence="12" type="ORF">T23_11540</name>
</gene>
<sequence>MIVVFGGSFNPPTIAHYEIAMHILKQNFCKKFYFLPVGDAYPKRGLITAKHRVAMLELLCEKLPQASVSLIEVQSEKVLTTYETLSQLQKKYPEEEIAFIIGADNLKDLPNWFQYEQLMKTFKLIVFKRDDIEVNQLISNQFPSFKDRFIVLDAFHQRDISSTMYRENPNRTDLVLESVDDYIKRHQLYGRGE</sequence>
<accession>A0ABN6ZAZ0</accession>
<name>A0ABN6ZAZ0_9FIRM</name>
<evidence type="ECO:0000256" key="1">
    <source>
        <dbReference type="ARBA" id="ARBA00002324"/>
    </source>
</evidence>
<dbReference type="Pfam" id="PF01467">
    <property type="entry name" value="CTP_transf_like"/>
    <property type="match status" value="1"/>
</dbReference>
<feature type="domain" description="Cytidyltransferase-like" evidence="11">
    <location>
        <begin position="4"/>
        <end position="167"/>
    </location>
</feature>
<dbReference type="PANTHER" id="PTHR39321">
    <property type="entry name" value="NICOTINATE-NUCLEOTIDE ADENYLYLTRANSFERASE-RELATED"/>
    <property type="match status" value="1"/>
</dbReference>
<evidence type="ECO:0000259" key="11">
    <source>
        <dbReference type="Pfam" id="PF01467"/>
    </source>
</evidence>
<evidence type="ECO:0000256" key="3">
    <source>
        <dbReference type="ARBA" id="ARBA00022642"/>
    </source>
</evidence>
<protein>
    <recommendedName>
        <fullName evidence="10">Probable nicotinate-nucleotide adenylyltransferase</fullName>
        <ecNumber evidence="10">2.7.7.18</ecNumber>
    </recommendedName>
    <alternativeName>
        <fullName evidence="10">Deamido-NAD(+) diphosphorylase</fullName>
    </alternativeName>
    <alternativeName>
        <fullName evidence="10">Deamido-NAD(+) pyrophosphorylase</fullName>
    </alternativeName>
    <alternativeName>
        <fullName evidence="10">Nicotinate mononucleotide adenylyltransferase</fullName>
        <shortName evidence="10">NaMN adenylyltransferase</shortName>
    </alternativeName>
</protein>
<dbReference type="GO" id="GO:0016779">
    <property type="term" value="F:nucleotidyltransferase activity"/>
    <property type="evidence" value="ECO:0007669"/>
    <property type="project" value="UniProtKB-KW"/>
</dbReference>
<dbReference type="EC" id="2.7.7.18" evidence="10"/>
<keyword evidence="8 10" id="KW-0520">NAD</keyword>
<comment type="pathway">
    <text evidence="2 10">Cofactor biosynthesis; NAD(+) biosynthesis; deamido-NAD(+) from nicotinate D-ribonucleotide: step 1/1.</text>
</comment>
<evidence type="ECO:0000256" key="10">
    <source>
        <dbReference type="HAMAP-Rule" id="MF_00244"/>
    </source>
</evidence>
<dbReference type="EMBL" id="AP028127">
    <property type="protein sequence ID" value="BEH91052.1"/>
    <property type="molecule type" value="Genomic_DNA"/>
</dbReference>
<dbReference type="Gene3D" id="3.40.50.620">
    <property type="entry name" value="HUPs"/>
    <property type="match status" value="1"/>
</dbReference>
<keyword evidence="4 10" id="KW-0808">Transferase</keyword>
<dbReference type="InterPro" id="IPR004821">
    <property type="entry name" value="Cyt_trans-like"/>
</dbReference>
<keyword evidence="5 10" id="KW-0548">Nucleotidyltransferase</keyword>
<dbReference type="NCBIfam" id="TIGR00482">
    <property type="entry name" value="nicotinate (nicotinamide) nucleotide adenylyltransferase"/>
    <property type="match status" value="1"/>
</dbReference>
<evidence type="ECO:0000256" key="8">
    <source>
        <dbReference type="ARBA" id="ARBA00023027"/>
    </source>
</evidence>
<dbReference type="Proteomes" id="UP001432099">
    <property type="component" value="Chromosome"/>
</dbReference>
<evidence type="ECO:0000256" key="4">
    <source>
        <dbReference type="ARBA" id="ARBA00022679"/>
    </source>
</evidence>
<evidence type="ECO:0000256" key="2">
    <source>
        <dbReference type="ARBA" id="ARBA00005019"/>
    </source>
</evidence>
<dbReference type="RefSeq" id="WP_161832528.1">
    <property type="nucleotide sequence ID" value="NZ_AP028127.1"/>
</dbReference>
<comment type="function">
    <text evidence="1 10">Catalyzes the reversible adenylation of nicotinate mononucleotide (NaMN) to nicotinic acid adenine dinucleotide (NaAD).</text>
</comment>
<dbReference type="CDD" id="cd02165">
    <property type="entry name" value="NMNAT"/>
    <property type="match status" value="1"/>
</dbReference>
<comment type="similarity">
    <text evidence="10">Belongs to the NadD family.</text>
</comment>
<keyword evidence="3 10" id="KW-0662">Pyridine nucleotide biosynthesis</keyword>
<evidence type="ECO:0000256" key="9">
    <source>
        <dbReference type="ARBA" id="ARBA00048721"/>
    </source>
</evidence>
<keyword evidence="7 10" id="KW-0067">ATP-binding</keyword>
<comment type="catalytic activity">
    <reaction evidence="9 10">
        <text>nicotinate beta-D-ribonucleotide + ATP + H(+) = deamido-NAD(+) + diphosphate</text>
        <dbReference type="Rhea" id="RHEA:22860"/>
        <dbReference type="ChEBI" id="CHEBI:15378"/>
        <dbReference type="ChEBI" id="CHEBI:30616"/>
        <dbReference type="ChEBI" id="CHEBI:33019"/>
        <dbReference type="ChEBI" id="CHEBI:57502"/>
        <dbReference type="ChEBI" id="CHEBI:58437"/>
        <dbReference type="EC" id="2.7.7.18"/>
    </reaction>
</comment>
<dbReference type="SUPFAM" id="SSF52374">
    <property type="entry name" value="Nucleotidylyl transferase"/>
    <property type="match status" value="1"/>
</dbReference>
<dbReference type="InterPro" id="IPR014729">
    <property type="entry name" value="Rossmann-like_a/b/a_fold"/>
</dbReference>
<evidence type="ECO:0000256" key="6">
    <source>
        <dbReference type="ARBA" id="ARBA00022741"/>
    </source>
</evidence>
<dbReference type="InterPro" id="IPR005248">
    <property type="entry name" value="NadD/NMNAT"/>
</dbReference>
<proteinExistence type="inferred from homology"/>
<keyword evidence="6 10" id="KW-0547">Nucleotide-binding</keyword>
<reference evidence="12" key="1">
    <citation type="journal article" date="2024" name="Int. J. Syst. Evol. Microbiol.">
        <title>Turicibacter faecis sp. nov., isolated from faeces of heart failure mouse model.</title>
        <authorList>
            <person name="Imamura Y."/>
            <person name="Motooka D."/>
            <person name="Nakajima Y."/>
            <person name="Ito S."/>
            <person name="Kitakaze M."/>
            <person name="Iida T."/>
            <person name="Nakamura S."/>
        </authorList>
    </citation>
    <scope>NUCLEOTIDE SEQUENCE</scope>
    <source>
        <strain evidence="12">TC023</strain>
    </source>
</reference>
<evidence type="ECO:0000313" key="13">
    <source>
        <dbReference type="Proteomes" id="UP001432099"/>
    </source>
</evidence>
<evidence type="ECO:0000313" key="12">
    <source>
        <dbReference type="EMBL" id="BEH91052.1"/>
    </source>
</evidence>
<evidence type="ECO:0000256" key="5">
    <source>
        <dbReference type="ARBA" id="ARBA00022695"/>
    </source>
</evidence>
<dbReference type="HAMAP" id="MF_00244">
    <property type="entry name" value="NaMN_adenylyltr"/>
    <property type="match status" value="1"/>
</dbReference>
<dbReference type="PANTHER" id="PTHR39321:SF3">
    <property type="entry name" value="PHOSPHOPANTETHEINE ADENYLYLTRANSFERASE"/>
    <property type="match status" value="1"/>
</dbReference>
<organism evidence="12 13">
    <name type="scientific">Turicibacter faecis</name>
    <dbReference type="NCBI Taxonomy" id="2963365"/>
    <lineage>
        <taxon>Bacteria</taxon>
        <taxon>Bacillati</taxon>
        <taxon>Bacillota</taxon>
        <taxon>Erysipelotrichia</taxon>
        <taxon>Erysipelotrichales</taxon>
        <taxon>Turicibacteraceae</taxon>
        <taxon>Turicibacter</taxon>
    </lineage>
</organism>
<evidence type="ECO:0000256" key="7">
    <source>
        <dbReference type="ARBA" id="ARBA00022840"/>
    </source>
</evidence>